<dbReference type="Gene3D" id="3.40.50.720">
    <property type="entry name" value="NAD(P)-binding Rossmann-like Domain"/>
    <property type="match status" value="1"/>
</dbReference>
<dbReference type="EMBL" id="CP117811">
    <property type="protein sequence ID" value="WDE97324.1"/>
    <property type="molecule type" value="Genomic_DNA"/>
</dbReference>
<protein>
    <submittedName>
        <fullName evidence="3">NAD(P)-dependent oxidoreductase</fullName>
    </submittedName>
</protein>
<evidence type="ECO:0000313" key="3">
    <source>
        <dbReference type="EMBL" id="WDE97324.1"/>
    </source>
</evidence>
<dbReference type="InterPro" id="IPR001509">
    <property type="entry name" value="Epimerase_deHydtase"/>
</dbReference>
<comment type="similarity">
    <text evidence="1">Belongs to the NAD(P)-dependent epimerase/dehydratase family.</text>
</comment>
<reference evidence="3 4" key="1">
    <citation type="submission" date="2023-02" db="EMBL/GenBank/DDBJ databases">
        <title>Genome sequence of Lentisphaera profundi SAORIC-696.</title>
        <authorList>
            <person name="Kim e."/>
            <person name="Cho J.-C."/>
            <person name="Choi A."/>
            <person name="Kang I."/>
        </authorList>
    </citation>
    <scope>NUCLEOTIDE SEQUENCE [LARGE SCALE GENOMIC DNA]</scope>
    <source>
        <strain evidence="3 4">SAORIC-696</strain>
    </source>
</reference>
<evidence type="ECO:0000313" key="4">
    <source>
        <dbReference type="Proteomes" id="UP001214250"/>
    </source>
</evidence>
<sequence>MKRTLMIIGGSGCVGEETAKALLRDEDVKVISVARGKSPVNAIDGVIYEQGDILDSESILKLLEKYSVSHVLHTAALRTSQCKDQPRQAVEININGTTNVLEAVREYGKVEHFVFISTAAVYKVPEDDSFPDENSPSEALNLYTATKLAGEVLVESYAHSYGIKATVLRPQIIYGPTRGSEGSTAGLSTALKEAGAGHSFCIPFSGTYAFTYSGDVGKFCKVVLLEPSDKFEIYNVPGESLSIKDVVQEINSLCGQDLISFKQEDYPFAKGVSSSKFFKDFPQSQVSPMSEILHDHLLS</sequence>
<dbReference type="PANTHER" id="PTHR43000">
    <property type="entry name" value="DTDP-D-GLUCOSE 4,6-DEHYDRATASE-RELATED"/>
    <property type="match status" value="1"/>
</dbReference>
<dbReference type="InterPro" id="IPR036291">
    <property type="entry name" value="NAD(P)-bd_dom_sf"/>
</dbReference>
<dbReference type="Pfam" id="PF01370">
    <property type="entry name" value="Epimerase"/>
    <property type="match status" value="1"/>
</dbReference>
<name>A0ABY7VU89_9BACT</name>
<dbReference type="SUPFAM" id="SSF51735">
    <property type="entry name" value="NAD(P)-binding Rossmann-fold domains"/>
    <property type="match status" value="1"/>
</dbReference>
<evidence type="ECO:0000256" key="1">
    <source>
        <dbReference type="ARBA" id="ARBA00007637"/>
    </source>
</evidence>
<feature type="domain" description="NAD-dependent epimerase/dehydratase" evidence="2">
    <location>
        <begin position="6"/>
        <end position="236"/>
    </location>
</feature>
<proteinExistence type="inferred from homology"/>
<evidence type="ECO:0000259" key="2">
    <source>
        <dbReference type="Pfam" id="PF01370"/>
    </source>
</evidence>
<keyword evidence="4" id="KW-1185">Reference proteome</keyword>
<dbReference type="CDD" id="cd08946">
    <property type="entry name" value="SDR_e"/>
    <property type="match status" value="1"/>
</dbReference>
<gene>
    <name evidence="3" type="ORF">PQO03_05085</name>
</gene>
<organism evidence="3 4">
    <name type="scientific">Lentisphaera profundi</name>
    <dbReference type="NCBI Taxonomy" id="1658616"/>
    <lineage>
        <taxon>Bacteria</taxon>
        <taxon>Pseudomonadati</taxon>
        <taxon>Lentisphaerota</taxon>
        <taxon>Lentisphaeria</taxon>
        <taxon>Lentisphaerales</taxon>
        <taxon>Lentisphaeraceae</taxon>
        <taxon>Lentisphaera</taxon>
    </lineage>
</organism>
<dbReference type="RefSeq" id="WP_274151643.1">
    <property type="nucleotide sequence ID" value="NZ_CP117811.1"/>
</dbReference>
<accession>A0ABY7VU89</accession>
<dbReference type="Proteomes" id="UP001214250">
    <property type="component" value="Chromosome 1"/>
</dbReference>